<sequence length="66" mass="6969">MSEDTSAQSTSDESAAEEEAQPMNRAERRAKGKKGGQAAQAGGKAKFTPKNAQGHGPRLWANRRAG</sequence>
<dbReference type="AlphaFoldDB" id="A0A8J3QAG9"/>
<protein>
    <submittedName>
        <fullName evidence="2">Uncharacterized protein</fullName>
    </submittedName>
</protein>
<gene>
    <name evidence="2" type="ORF">Rhe02_44610</name>
</gene>
<keyword evidence="3" id="KW-1185">Reference proteome</keyword>
<organism evidence="2 3">
    <name type="scientific">Rhizocola hellebori</name>
    <dbReference type="NCBI Taxonomy" id="1392758"/>
    <lineage>
        <taxon>Bacteria</taxon>
        <taxon>Bacillati</taxon>
        <taxon>Actinomycetota</taxon>
        <taxon>Actinomycetes</taxon>
        <taxon>Micromonosporales</taxon>
        <taxon>Micromonosporaceae</taxon>
        <taxon>Rhizocola</taxon>
    </lineage>
</organism>
<proteinExistence type="predicted"/>
<name>A0A8J3QAG9_9ACTN</name>
<dbReference type="EMBL" id="BONY01000026">
    <property type="protein sequence ID" value="GIH06394.1"/>
    <property type="molecule type" value="Genomic_DNA"/>
</dbReference>
<dbReference type="RefSeq" id="WP_203910202.1">
    <property type="nucleotide sequence ID" value="NZ_BONY01000026.1"/>
</dbReference>
<evidence type="ECO:0000256" key="1">
    <source>
        <dbReference type="SAM" id="MobiDB-lite"/>
    </source>
</evidence>
<dbReference type="Proteomes" id="UP000612899">
    <property type="component" value="Unassembled WGS sequence"/>
</dbReference>
<evidence type="ECO:0000313" key="3">
    <source>
        <dbReference type="Proteomes" id="UP000612899"/>
    </source>
</evidence>
<feature type="compositionally biased region" description="Low complexity" evidence="1">
    <location>
        <begin position="1"/>
        <end position="13"/>
    </location>
</feature>
<feature type="compositionally biased region" description="Low complexity" evidence="1">
    <location>
        <begin position="36"/>
        <end position="46"/>
    </location>
</feature>
<comment type="caution">
    <text evidence="2">The sequence shown here is derived from an EMBL/GenBank/DDBJ whole genome shotgun (WGS) entry which is preliminary data.</text>
</comment>
<reference evidence="2" key="1">
    <citation type="submission" date="2021-01" db="EMBL/GenBank/DDBJ databases">
        <title>Whole genome shotgun sequence of Rhizocola hellebori NBRC 109834.</title>
        <authorList>
            <person name="Komaki H."/>
            <person name="Tamura T."/>
        </authorList>
    </citation>
    <scope>NUCLEOTIDE SEQUENCE</scope>
    <source>
        <strain evidence="2">NBRC 109834</strain>
    </source>
</reference>
<accession>A0A8J3QAG9</accession>
<evidence type="ECO:0000313" key="2">
    <source>
        <dbReference type="EMBL" id="GIH06394.1"/>
    </source>
</evidence>
<feature type="region of interest" description="Disordered" evidence="1">
    <location>
        <begin position="1"/>
        <end position="66"/>
    </location>
</feature>